<dbReference type="EMBL" id="QPMH01000001">
    <property type="protein sequence ID" value="RDD63707.1"/>
    <property type="molecule type" value="Genomic_DNA"/>
</dbReference>
<evidence type="ECO:0000256" key="1">
    <source>
        <dbReference type="SAM" id="Phobius"/>
    </source>
</evidence>
<evidence type="ECO:0000313" key="4">
    <source>
        <dbReference type="Proteomes" id="UP000253941"/>
    </source>
</evidence>
<dbReference type="Pfam" id="PF00487">
    <property type="entry name" value="FA_desaturase"/>
    <property type="match status" value="1"/>
</dbReference>
<name>A0A369THW5_9PROT</name>
<protein>
    <submittedName>
        <fullName evidence="3">Fatty acid desaturase</fullName>
    </submittedName>
</protein>
<keyword evidence="4" id="KW-1185">Reference proteome</keyword>
<proteinExistence type="predicted"/>
<dbReference type="GO" id="GO:0006629">
    <property type="term" value="P:lipid metabolic process"/>
    <property type="evidence" value="ECO:0007669"/>
    <property type="project" value="InterPro"/>
</dbReference>
<comment type="caution">
    <text evidence="3">The sequence shown here is derived from an EMBL/GenBank/DDBJ whole genome shotgun (WGS) entry which is preliminary data.</text>
</comment>
<keyword evidence="1" id="KW-1133">Transmembrane helix</keyword>
<dbReference type="InterPro" id="IPR005804">
    <property type="entry name" value="FA_desaturase_dom"/>
</dbReference>
<reference evidence="3 4" key="1">
    <citation type="submission" date="2018-07" db="EMBL/GenBank/DDBJ databases">
        <title>Venubactetium sediminum gen. nov., sp. nov., isolated from a marine solar saltern.</title>
        <authorList>
            <person name="Wang S."/>
        </authorList>
    </citation>
    <scope>NUCLEOTIDE SEQUENCE [LARGE SCALE GENOMIC DNA]</scope>
    <source>
        <strain evidence="3 4">WD2A32</strain>
    </source>
</reference>
<evidence type="ECO:0000259" key="2">
    <source>
        <dbReference type="Pfam" id="PF00487"/>
    </source>
</evidence>
<keyword evidence="1" id="KW-0472">Membrane</keyword>
<feature type="transmembrane region" description="Helical" evidence="1">
    <location>
        <begin position="12"/>
        <end position="34"/>
    </location>
</feature>
<dbReference type="AlphaFoldDB" id="A0A369THW5"/>
<sequence>MSMLRRRSGRRRVGWPTLLVALIVYSGFGLVTWYHDTLPWPVVLAAAAWLAAWQGSLQHEVTHGHPTPWRAVNRALAMPGFLLWVPFGIYRKTHLRHHVDSRLTDPLEDPESFYVTPQEWARLGPVRRRILWLHNTLAGRMLLGPARAVGRLYGDEARRLASGDSSHLRDWAWHVPAVALVLGWAIGVCGLPTWQYLLGFVYGGTALTLLRSFLEHRAVEAVGERTAIVEAGPLLSLLFLNNNLHAVHHAYPRRPWFELPALYRTEREKTLAGNGRYRYGGYREIFVSYFLKAKEPPVHPLSGGPRLEADGHGSFAWNDGHAKQPGTVV</sequence>
<feature type="domain" description="Fatty acid desaturase" evidence="2">
    <location>
        <begin position="40"/>
        <end position="278"/>
    </location>
</feature>
<organism evidence="3 4">
    <name type="scientific">Ferruginivarius sediminum</name>
    <dbReference type="NCBI Taxonomy" id="2661937"/>
    <lineage>
        <taxon>Bacteria</taxon>
        <taxon>Pseudomonadati</taxon>
        <taxon>Pseudomonadota</taxon>
        <taxon>Alphaproteobacteria</taxon>
        <taxon>Rhodospirillales</taxon>
        <taxon>Rhodospirillaceae</taxon>
        <taxon>Ferruginivarius</taxon>
    </lineage>
</organism>
<feature type="transmembrane region" description="Helical" evidence="1">
    <location>
        <begin position="171"/>
        <end position="188"/>
    </location>
</feature>
<dbReference type="RefSeq" id="WP_114580220.1">
    <property type="nucleotide sequence ID" value="NZ_QPMH01000001.1"/>
</dbReference>
<accession>A0A369THW5</accession>
<dbReference type="Proteomes" id="UP000253941">
    <property type="component" value="Unassembled WGS sequence"/>
</dbReference>
<feature type="transmembrane region" description="Helical" evidence="1">
    <location>
        <begin position="71"/>
        <end position="90"/>
    </location>
</feature>
<keyword evidence="1" id="KW-0812">Transmembrane</keyword>
<evidence type="ECO:0000313" key="3">
    <source>
        <dbReference type="EMBL" id="RDD63707.1"/>
    </source>
</evidence>
<gene>
    <name evidence="3" type="ORF">DRB17_00555</name>
</gene>